<dbReference type="PANTHER" id="PTHR22605">
    <property type="entry name" value="RZ-TYPE DOMAIN-CONTAINING PROTEIN"/>
    <property type="match status" value="1"/>
</dbReference>
<accession>A0ABN7V3X3</accession>
<sequence>MSTESVENELEKLDIKHYDVNQFKDFKEIGAGAFSTVYRAKLIDPQSIDSNSDIEYVALKSFKANDDASLKVLLREWICMIKLYDFMDLQRRQKPSYVYALVLEFADSGTLSNYLQKNQSLSWFDKLHLAQQLADAIDHMHSADVVHRDLHSNNILVHNNNIKISDFGISRCLAYATNTKSSIVGYIPYVDPDVYKNFERESCALMGNIQSTSSIRKYNDINALCFHILNGGREVPVDGTPPQYSALFTGCWQDDPGKRPKIGEVMGELRKTYEKKLDQFQVFYSTFCPPSKVIDSTIYANDIKAKLRNLSYLQSNISKLLPSQYLEHYEDVIMKAADLYESANSKTFTNVYETYLSKITDEVNVNFVINTLIPAARNEHRKKFENYEEKKWMQIKYSEAFHLWKGVTDIKAELELINKVVKIDINDINDLENSLKHLTEIPKWKERLQILSTVVEIFKVPINTEDWLGRSLKIIRDDMLILGKVAEFVTYVKDHNPVDNENYWSFIKELSSASDPLEFLQTIAGHDIENLINDVDDFFDEQEDVVSLLIQAKQLVVQLMNKSIKIDDFLRSCKRLKLRNISNRGEMTKEMIQNAVLRGIYTFKKDDKSDKFNVTVVYQAREADKIKYNMSDLLCLRECALLIAQPANMNADLTEEEKSRQIINEFVLQVDTAQEILNVGSKLIQMGHFGYQRFKKEIIGTEKRFGAIEMRDLLAKLKVDLQNWEKAVDEAQEQHYYLTFFPVRHILAFYNYFTSDVQDDENAKTCRTLVKFVNNKAELPSREVGISISRDYNDSHVLNEIGKKLYAIFGFGKLLKPSREIKVKGERNAADVVYRGKICVASCDDKLHIPNIIMSLYANHGFYPEPWQILICTKSTTIEELKIFIKRCFFATKNGYRDNLFCIANLELLEFELQYSLVDDIRSMCEKHNDQFLALICCRKGSFYHHILDQFSQDAHSTNGLNAEAMKAIYHDLCSNITCVSSDVSGQGKTEWIKQVSLKKKNDLHSFLINDGANYESLVCRLKDFKVHPTESLHINIMSVDHPDEINMFLFELSTLGCVSSNINVISLSRIPIFIEVASTIQQKLLNSLPMTSYLIKEHLLWNIRNLNVSSELDSPIQIVCSYLDAFEKHEIDERDIIINGQNCIKKPLYDERCQDLIEKYFFKGFIDSINSFRFVEIFTNVLADQLVRLSSSSYLTVENLKLLINEKTLLRTTLVDTLINISREFAFRSIKAKAAQLNSTFNDYDSKFEMVQWDAYNYLFIIFKSQNPDSICALYQTENSVPENVKEFLKIQSMTDPDKWKLEDYNRMPPKLLLEILEYLARRTTLEIDPPHLIGFLAKIVEVNYEQFNLHAGIKEQDILDFMDKAQKRADNGELWLFFDEINT</sequence>
<dbReference type="InterPro" id="IPR001245">
    <property type="entry name" value="Ser-Thr/Tyr_kinase_cat_dom"/>
</dbReference>
<reference evidence="4 5" key="1">
    <citation type="submission" date="2021-06" db="EMBL/GenBank/DDBJ databases">
        <authorList>
            <person name="Kallberg Y."/>
            <person name="Tangrot J."/>
            <person name="Rosling A."/>
        </authorList>
    </citation>
    <scope>NUCLEOTIDE SEQUENCE [LARGE SCALE GENOMIC DNA]</scope>
    <source>
        <strain evidence="4 5">120-4 pot B 10/14</strain>
    </source>
</reference>
<evidence type="ECO:0000256" key="2">
    <source>
        <dbReference type="SAM" id="Coils"/>
    </source>
</evidence>
<keyword evidence="2" id="KW-0175">Coiled coil</keyword>
<evidence type="ECO:0000313" key="4">
    <source>
        <dbReference type="EMBL" id="CAG8726140.1"/>
    </source>
</evidence>
<dbReference type="Proteomes" id="UP000789901">
    <property type="component" value="Unassembled WGS sequence"/>
</dbReference>
<feature type="binding site" evidence="1">
    <location>
        <position position="60"/>
    </location>
    <ligand>
        <name>ATP</name>
        <dbReference type="ChEBI" id="CHEBI:30616"/>
    </ligand>
</feature>
<feature type="non-terminal residue" evidence="4">
    <location>
        <position position="1385"/>
    </location>
</feature>
<evidence type="ECO:0000313" key="5">
    <source>
        <dbReference type="Proteomes" id="UP000789901"/>
    </source>
</evidence>
<dbReference type="InterPro" id="IPR011009">
    <property type="entry name" value="Kinase-like_dom_sf"/>
</dbReference>
<feature type="coiled-coil region" evidence="2">
    <location>
        <begin position="707"/>
        <end position="734"/>
    </location>
</feature>
<dbReference type="Gene3D" id="1.10.510.10">
    <property type="entry name" value="Transferase(Phosphotransferase) domain 1"/>
    <property type="match status" value="1"/>
</dbReference>
<keyword evidence="1" id="KW-0547">Nucleotide-binding</keyword>
<comment type="caution">
    <text evidence="4">The sequence shown here is derived from an EMBL/GenBank/DDBJ whole genome shotgun (WGS) entry which is preliminary data.</text>
</comment>
<dbReference type="PANTHER" id="PTHR22605:SF1">
    <property type="entry name" value="RZ-TYPE DOMAIN-CONTAINING PROTEIN"/>
    <property type="match status" value="1"/>
</dbReference>
<dbReference type="PROSITE" id="PS00107">
    <property type="entry name" value="PROTEIN_KINASE_ATP"/>
    <property type="match status" value="1"/>
</dbReference>
<evidence type="ECO:0000259" key="3">
    <source>
        <dbReference type="PROSITE" id="PS50011"/>
    </source>
</evidence>
<evidence type="ECO:0000256" key="1">
    <source>
        <dbReference type="PROSITE-ProRule" id="PRU10141"/>
    </source>
</evidence>
<dbReference type="SUPFAM" id="SSF56112">
    <property type="entry name" value="Protein kinase-like (PK-like)"/>
    <property type="match status" value="1"/>
</dbReference>
<keyword evidence="5" id="KW-1185">Reference proteome</keyword>
<dbReference type="PROSITE" id="PS50011">
    <property type="entry name" value="PROTEIN_KINASE_DOM"/>
    <property type="match status" value="1"/>
</dbReference>
<feature type="domain" description="Protein kinase" evidence="3">
    <location>
        <begin position="23"/>
        <end position="273"/>
    </location>
</feature>
<proteinExistence type="predicted"/>
<dbReference type="EMBL" id="CAJVQB010009055">
    <property type="protein sequence ID" value="CAG8726140.1"/>
    <property type="molecule type" value="Genomic_DNA"/>
</dbReference>
<protein>
    <submittedName>
        <fullName evidence="4">45382_t:CDS:1</fullName>
    </submittedName>
</protein>
<gene>
    <name evidence="4" type="ORF">GMARGA_LOCUS13951</name>
</gene>
<keyword evidence="1" id="KW-0067">ATP-binding</keyword>
<dbReference type="InterPro" id="IPR000719">
    <property type="entry name" value="Prot_kinase_dom"/>
</dbReference>
<dbReference type="InterPro" id="IPR031248">
    <property type="entry name" value="RNF213"/>
</dbReference>
<name>A0ABN7V3X3_GIGMA</name>
<dbReference type="InterPro" id="IPR017441">
    <property type="entry name" value="Protein_kinase_ATP_BS"/>
</dbReference>
<organism evidence="4 5">
    <name type="scientific">Gigaspora margarita</name>
    <dbReference type="NCBI Taxonomy" id="4874"/>
    <lineage>
        <taxon>Eukaryota</taxon>
        <taxon>Fungi</taxon>
        <taxon>Fungi incertae sedis</taxon>
        <taxon>Mucoromycota</taxon>
        <taxon>Glomeromycotina</taxon>
        <taxon>Glomeromycetes</taxon>
        <taxon>Diversisporales</taxon>
        <taxon>Gigasporaceae</taxon>
        <taxon>Gigaspora</taxon>
    </lineage>
</organism>
<dbReference type="Pfam" id="PF07714">
    <property type="entry name" value="PK_Tyr_Ser-Thr"/>
    <property type="match status" value="1"/>
</dbReference>